<keyword evidence="2" id="KW-0472">Membrane</keyword>
<name>A0A3G4ZPX3_9VIRU</name>
<feature type="transmembrane region" description="Helical" evidence="2">
    <location>
        <begin position="115"/>
        <end position="133"/>
    </location>
</feature>
<sequence>MGYDDNSHISYTTQGQLKVNNRNNYNKYFEKCQPDNISNNSNYSWITLQGKHVSLFSPNNPWYITKISEQEEKEKDKNKDKDKIKLSKVPKETFDRNNKDKDPVTESKVIDYKTIVSSLLLLITVLIIIRYYYFPKKTTI</sequence>
<feature type="region of interest" description="Disordered" evidence="1">
    <location>
        <begin position="68"/>
        <end position="103"/>
    </location>
</feature>
<protein>
    <submittedName>
        <fullName evidence="3">Uncharacterized protein</fullName>
    </submittedName>
</protein>
<dbReference type="EMBL" id="MK072001">
    <property type="protein sequence ID" value="AYV76927.1"/>
    <property type="molecule type" value="Genomic_DNA"/>
</dbReference>
<proteinExistence type="predicted"/>
<evidence type="ECO:0000256" key="2">
    <source>
        <dbReference type="SAM" id="Phobius"/>
    </source>
</evidence>
<organism evidence="3">
    <name type="scientific">Barrevirus sp</name>
    <dbReference type="NCBI Taxonomy" id="2487763"/>
    <lineage>
        <taxon>Viruses</taxon>
        <taxon>Varidnaviria</taxon>
        <taxon>Bamfordvirae</taxon>
        <taxon>Nucleocytoviricota</taxon>
        <taxon>Megaviricetes</taxon>
        <taxon>Imitervirales</taxon>
        <taxon>Mimiviridae</taxon>
        <taxon>Klosneuvirinae</taxon>
    </lineage>
</organism>
<evidence type="ECO:0000313" key="3">
    <source>
        <dbReference type="EMBL" id="AYV76927.1"/>
    </source>
</evidence>
<keyword evidence="2" id="KW-1133">Transmembrane helix</keyword>
<evidence type="ECO:0000256" key="1">
    <source>
        <dbReference type="SAM" id="MobiDB-lite"/>
    </source>
</evidence>
<keyword evidence="2" id="KW-0812">Transmembrane</keyword>
<accession>A0A3G4ZPX3</accession>
<reference evidence="3" key="1">
    <citation type="submission" date="2018-10" db="EMBL/GenBank/DDBJ databases">
        <title>Hidden diversity of soil giant viruses.</title>
        <authorList>
            <person name="Schulz F."/>
            <person name="Alteio L."/>
            <person name="Goudeau D."/>
            <person name="Ryan E.M."/>
            <person name="Malmstrom R.R."/>
            <person name="Blanchard J."/>
            <person name="Woyke T."/>
        </authorList>
    </citation>
    <scope>NUCLEOTIDE SEQUENCE</scope>
    <source>
        <strain evidence="3">BAV1</strain>
    </source>
</reference>
<gene>
    <name evidence="3" type="ORF">Barrevirus4_11</name>
</gene>